<dbReference type="InterPro" id="IPR002347">
    <property type="entry name" value="SDR_fam"/>
</dbReference>
<sequence>MPEYGFDTTAPQIVNDFPQNVKGKTFVITGASANSIGGNTALNLAAGNPASLVLLARDESKVSPVIKEIASLSPSTKAIFIPIDLSSQASIHEAASAITSSVSKIDVLINNAGVMAGPHKTTKEGIESQFGINHIGHFLLTNLLVPSIASGGRIVNVSSAGHAMGGVRFDDYNFQDGKTYDEWAAYGQSKTANVLFTVSLAEKLKSKKITAFSLHPGNAMTNLVGHLDPNTDWGMVMKKISDTGRPIPQFKSMDGACATTVAAALDPSLEASSGAYLDDCNPTPATPAASSAENAAKLWSLSEKLVGQKFEY</sequence>
<accession>A0A9P6VGE0</accession>
<evidence type="ECO:0000313" key="4">
    <source>
        <dbReference type="EMBL" id="KAG0647319.1"/>
    </source>
</evidence>
<dbReference type="AlphaFoldDB" id="A0A9P6VGE0"/>
<dbReference type="PRINTS" id="PR00081">
    <property type="entry name" value="GDHRDH"/>
</dbReference>
<evidence type="ECO:0000313" key="5">
    <source>
        <dbReference type="Proteomes" id="UP000785200"/>
    </source>
</evidence>
<comment type="similarity">
    <text evidence="1 3">Belongs to the short-chain dehydrogenases/reductases (SDR) family.</text>
</comment>
<reference evidence="4" key="1">
    <citation type="submission" date="2019-07" db="EMBL/GenBank/DDBJ databases">
        <title>Hyphodiscus hymeniophilus genome sequencing and assembly.</title>
        <authorList>
            <person name="Kramer G."/>
            <person name="Nodwell J."/>
        </authorList>
    </citation>
    <scope>NUCLEOTIDE SEQUENCE</scope>
    <source>
        <strain evidence="4">ATCC 34498</strain>
    </source>
</reference>
<keyword evidence="2" id="KW-0560">Oxidoreductase</keyword>
<dbReference type="EMBL" id="VNKQ01000013">
    <property type="protein sequence ID" value="KAG0647319.1"/>
    <property type="molecule type" value="Genomic_DNA"/>
</dbReference>
<dbReference type="SUPFAM" id="SSF51735">
    <property type="entry name" value="NAD(P)-binding Rossmann-fold domains"/>
    <property type="match status" value="1"/>
</dbReference>
<proteinExistence type="inferred from homology"/>
<dbReference type="Gene3D" id="3.40.50.720">
    <property type="entry name" value="NAD(P)-binding Rossmann-like Domain"/>
    <property type="match status" value="1"/>
</dbReference>
<keyword evidence="5" id="KW-1185">Reference proteome</keyword>
<protein>
    <submittedName>
        <fullName evidence="4">Translocon at the inner envelope membrane of chloroplasts 32</fullName>
    </submittedName>
</protein>
<dbReference type="InterPro" id="IPR036291">
    <property type="entry name" value="NAD(P)-bd_dom_sf"/>
</dbReference>
<organism evidence="4 5">
    <name type="scientific">Hyphodiscus hymeniophilus</name>
    <dbReference type="NCBI Taxonomy" id="353542"/>
    <lineage>
        <taxon>Eukaryota</taxon>
        <taxon>Fungi</taxon>
        <taxon>Dikarya</taxon>
        <taxon>Ascomycota</taxon>
        <taxon>Pezizomycotina</taxon>
        <taxon>Leotiomycetes</taxon>
        <taxon>Helotiales</taxon>
        <taxon>Hyphodiscaceae</taxon>
        <taxon>Hyphodiscus</taxon>
    </lineage>
</organism>
<evidence type="ECO:0000256" key="3">
    <source>
        <dbReference type="RuleBase" id="RU000363"/>
    </source>
</evidence>
<dbReference type="PANTHER" id="PTHR24320">
    <property type="entry name" value="RETINOL DEHYDROGENASE"/>
    <property type="match status" value="1"/>
</dbReference>
<name>A0A9P6VGE0_9HELO</name>
<dbReference type="Pfam" id="PF00106">
    <property type="entry name" value="adh_short"/>
    <property type="match status" value="1"/>
</dbReference>
<dbReference type="Proteomes" id="UP000785200">
    <property type="component" value="Unassembled WGS sequence"/>
</dbReference>
<dbReference type="CDD" id="cd05327">
    <property type="entry name" value="retinol-DH_like_SDR_c_like"/>
    <property type="match status" value="1"/>
</dbReference>
<evidence type="ECO:0000256" key="2">
    <source>
        <dbReference type="ARBA" id="ARBA00023002"/>
    </source>
</evidence>
<dbReference type="OrthoDB" id="191139at2759"/>
<comment type="caution">
    <text evidence="4">The sequence shown here is derived from an EMBL/GenBank/DDBJ whole genome shotgun (WGS) entry which is preliminary data.</text>
</comment>
<dbReference type="PANTHER" id="PTHR24320:SF283">
    <property type="entry name" value="RETINOL DEHYDROGENASE 11"/>
    <property type="match status" value="1"/>
</dbReference>
<gene>
    <name evidence="4" type="ORF">D0Z07_6929</name>
</gene>
<evidence type="ECO:0000256" key="1">
    <source>
        <dbReference type="ARBA" id="ARBA00006484"/>
    </source>
</evidence>
<dbReference type="GO" id="GO:0016491">
    <property type="term" value="F:oxidoreductase activity"/>
    <property type="evidence" value="ECO:0007669"/>
    <property type="project" value="UniProtKB-KW"/>
</dbReference>
<dbReference type="PRINTS" id="PR00080">
    <property type="entry name" value="SDRFAMILY"/>
</dbReference>